<evidence type="ECO:0000256" key="7">
    <source>
        <dbReference type="ARBA" id="ARBA00048220"/>
    </source>
</evidence>
<comment type="catalytic activity">
    <reaction evidence="9">
        <text>an acyl phosphate + H2O = a carboxylate + phosphate + H(+)</text>
        <dbReference type="Rhea" id="RHEA:14965"/>
        <dbReference type="ChEBI" id="CHEBI:15377"/>
        <dbReference type="ChEBI" id="CHEBI:15378"/>
        <dbReference type="ChEBI" id="CHEBI:29067"/>
        <dbReference type="ChEBI" id="CHEBI:43474"/>
        <dbReference type="ChEBI" id="CHEBI:59918"/>
        <dbReference type="EC" id="3.6.1.7"/>
    </reaction>
</comment>
<dbReference type="PROSITE" id="PS51160">
    <property type="entry name" value="ACYLPHOSPHATASE_3"/>
    <property type="match status" value="1"/>
</dbReference>
<dbReference type="Gene3D" id="3.30.420.360">
    <property type="match status" value="1"/>
</dbReference>
<dbReference type="InterPro" id="IPR001792">
    <property type="entry name" value="Acylphosphatase-like_dom"/>
</dbReference>
<evidence type="ECO:0000259" key="11">
    <source>
        <dbReference type="PROSITE" id="PS51163"/>
    </source>
</evidence>
<keyword evidence="9" id="KW-0378">Hydrolase</keyword>
<dbReference type="InterPro" id="IPR006070">
    <property type="entry name" value="Sua5-like_dom"/>
</dbReference>
<dbReference type="InterPro" id="IPR017945">
    <property type="entry name" value="DHBP_synth_RibB-like_a/b_dom"/>
</dbReference>
<dbReference type="InterPro" id="IPR041440">
    <property type="entry name" value="HypF_C"/>
</dbReference>
<reference evidence="13" key="1">
    <citation type="submission" date="2016-10" db="EMBL/GenBank/DDBJ databases">
        <authorList>
            <person name="Varghese N."/>
            <person name="Submissions S."/>
        </authorList>
    </citation>
    <scope>NUCLEOTIDE SEQUENCE [LARGE SCALE GENOMIC DNA]</scope>
    <source>
        <strain evidence="13">XBD2006</strain>
    </source>
</reference>
<evidence type="ECO:0000256" key="8">
    <source>
        <dbReference type="PIRNR" id="PIRNR006256"/>
    </source>
</evidence>
<keyword evidence="6" id="KW-0862">Zinc</keyword>
<dbReference type="Pfam" id="PF00708">
    <property type="entry name" value="Acylphosphatase"/>
    <property type="match status" value="1"/>
</dbReference>
<feature type="active site" evidence="9">
    <location>
        <position position="17"/>
    </location>
</feature>
<dbReference type="GO" id="GO:0003725">
    <property type="term" value="F:double-stranded RNA binding"/>
    <property type="evidence" value="ECO:0007669"/>
    <property type="project" value="InterPro"/>
</dbReference>
<feature type="active site" evidence="9">
    <location>
        <position position="35"/>
    </location>
</feature>
<name>A0A1G5AZ95_9FIRM</name>
<dbReference type="Proteomes" id="UP000183047">
    <property type="component" value="Unassembled WGS sequence"/>
</dbReference>
<dbReference type="PROSITE" id="PS51163">
    <property type="entry name" value="YRDC"/>
    <property type="match status" value="1"/>
</dbReference>
<dbReference type="InterPro" id="IPR051060">
    <property type="entry name" value="Carbamoyltrans_HypF-like"/>
</dbReference>
<dbReference type="InterPro" id="IPR043129">
    <property type="entry name" value="ATPase_NBD"/>
</dbReference>
<dbReference type="Gene3D" id="3.30.110.120">
    <property type="match status" value="1"/>
</dbReference>
<comment type="catalytic activity">
    <reaction evidence="7">
        <text>C-terminal L-cysteinyl-[HypE protein] + carbamoyl phosphate + ATP + H2O = C-terminal S-carboxamide-L-cysteinyl-[HypE protein] + AMP + phosphate + diphosphate + H(+)</text>
        <dbReference type="Rhea" id="RHEA:55636"/>
        <dbReference type="Rhea" id="RHEA-COMP:14247"/>
        <dbReference type="Rhea" id="RHEA-COMP:14392"/>
        <dbReference type="ChEBI" id="CHEBI:15377"/>
        <dbReference type="ChEBI" id="CHEBI:15378"/>
        <dbReference type="ChEBI" id="CHEBI:30616"/>
        <dbReference type="ChEBI" id="CHEBI:33019"/>
        <dbReference type="ChEBI" id="CHEBI:43474"/>
        <dbReference type="ChEBI" id="CHEBI:58228"/>
        <dbReference type="ChEBI" id="CHEBI:76913"/>
        <dbReference type="ChEBI" id="CHEBI:139126"/>
        <dbReference type="ChEBI" id="CHEBI:456215"/>
    </reaction>
</comment>
<keyword evidence="3" id="KW-0436">Ligase</keyword>
<dbReference type="PANTHER" id="PTHR42959">
    <property type="entry name" value="CARBAMOYLTRANSFERASE"/>
    <property type="match status" value="1"/>
</dbReference>
<evidence type="ECO:0000256" key="4">
    <source>
        <dbReference type="ARBA" id="ARBA00022723"/>
    </source>
</evidence>
<dbReference type="SUPFAM" id="SSF54975">
    <property type="entry name" value="Acylphosphatase/BLUF domain-like"/>
    <property type="match status" value="1"/>
</dbReference>
<dbReference type="AlphaFoldDB" id="A0A1G5AZ95"/>
<dbReference type="InterPro" id="IPR036046">
    <property type="entry name" value="Acylphosphatase-like_dom_sf"/>
</dbReference>
<comment type="pathway">
    <text evidence="1">Protein modification; [NiFe] hydrogenase maturation.</text>
</comment>
<evidence type="ECO:0000256" key="6">
    <source>
        <dbReference type="ARBA" id="ARBA00022833"/>
    </source>
</evidence>
<dbReference type="NCBIfam" id="TIGR00143">
    <property type="entry name" value="hypF"/>
    <property type="match status" value="1"/>
</dbReference>
<dbReference type="Gene3D" id="3.90.870.50">
    <property type="match status" value="1"/>
</dbReference>
<protein>
    <recommendedName>
        <fullName evidence="8">Carbamoyltransferase</fullName>
        <ecNumber evidence="8">6.2.-.-</ecNumber>
    </recommendedName>
</protein>
<dbReference type="OrthoDB" id="9808093at2"/>
<dbReference type="EC" id="6.2.-.-" evidence="8"/>
<dbReference type="InterPro" id="IPR055128">
    <property type="entry name" value="HypF_C_2"/>
</dbReference>
<dbReference type="SUPFAM" id="SSF53067">
    <property type="entry name" value="Actin-like ATPase domain"/>
    <property type="match status" value="1"/>
</dbReference>
<keyword evidence="5" id="KW-0863">Zinc-finger</keyword>
<evidence type="ECO:0000256" key="5">
    <source>
        <dbReference type="ARBA" id="ARBA00022771"/>
    </source>
</evidence>
<dbReference type="Pfam" id="PF17788">
    <property type="entry name" value="HypF_C"/>
    <property type="match status" value="1"/>
</dbReference>
<dbReference type="GO" id="GO:0016874">
    <property type="term" value="F:ligase activity"/>
    <property type="evidence" value="ECO:0007669"/>
    <property type="project" value="UniProtKB-UniRule"/>
</dbReference>
<dbReference type="Gene3D" id="3.30.420.40">
    <property type="match status" value="1"/>
</dbReference>
<keyword evidence="4" id="KW-0479">Metal-binding</keyword>
<accession>A0A1G5AZ95</accession>
<dbReference type="GO" id="GO:0003998">
    <property type="term" value="F:acylphosphatase activity"/>
    <property type="evidence" value="ECO:0007669"/>
    <property type="project" value="UniProtKB-EC"/>
</dbReference>
<evidence type="ECO:0000256" key="2">
    <source>
        <dbReference type="ARBA" id="ARBA00008097"/>
    </source>
</evidence>
<proteinExistence type="inferred from homology"/>
<dbReference type="SUPFAM" id="SSF55821">
    <property type="entry name" value="YrdC/RibB"/>
    <property type="match status" value="1"/>
</dbReference>
<comment type="similarity">
    <text evidence="2 8">Belongs to the carbamoyltransferase HypF family.</text>
</comment>
<dbReference type="GO" id="GO:0016743">
    <property type="term" value="F:carboxyl- or carbamoyltransferase activity"/>
    <property type="evidence" value="ECO:0007669"/>
    <property type="project" value="UniProtKB-UniRule"/>
</dbReference>
<dbReference type="InterPro" id="IPR011125">
    <property type="entry name" value="Znf_HypF"/>
</dbReference>
<evidence type="ECO:0000256" key="9">
    <source>
        <dbReference type="PROSITE-ProRule" id="PRU00520"/>
    </source>
</evidence>
<organism evidence="12 13">
    <name type="scientific">Butyrivibrio hungatei</name>
    <dbReference type="NCBI Taxonomy" id="185008"/>
    <lineage>
        <taxon>Bacteria</taxon>
        <taxon>Bacillati</taxon>
        <taxon>Bacillota</taxon>
        <taxon>Clostridia</taxon>
        <taxon>Lachnospirales</taxon>
        <taxon>Lachnospiraceae</taxon>
        <taxon>Butyrivibrio</taxon>
    </lineage>
</organism>
<dbReference type="Pfam" id="PF07503">
    <property type="entry name" value="zf-HYPF"/>
    <property type="match status" value="2"/>
</dbReference>
<dbReference type="Pfam" id="PF22521">
    <property type="entry name" value="HypF_C_2"/>
    <property type="match status" value="1"/>
</dbReference>
<dbReference type="Pfam" id="PF01300">
    <property type="entry name" value="Sua5_yciO_yrdC"/>
    <property type="match status" value="1"/>
</dbReference>
<keyword evidence="13" id="KW-1185">Reference proteome</keyword>
<feature type="domain" description="Acylphosphatase-like" evidence="10">
    <location>
        <begin position="2"/>
        <end position="90"/>
    </location>
</feature>
<evidence type="ECO:0000256" key="1">
    <source>
        <dbReference type="ARBA" id="ARBA00004711"/>
    </source>
</evidence>
<dbReference type="InterPro" id="IPR004421">
    <property type="entry name" value="Carbamoyltransferase_HypF"/>
</dbReference>
<evidence type="ECO:0000313" key="12">
    <source>
        <dbReference type="EMBL" id="SCX83227.1"/>
    </source>
</evidence>
<feature type="domain" description="YrdC-like" evidence="11">
    <location>
        <begin position="203"/>
        <end position="421"/>
    </location>
</feature>
<dbReference type="GO" id="GO:0051604">
    <property type="term" value="P:protein maturation"/>
    <property type="evidence" value="ECO:0007669"/>
    <property type="project" value="TreeGrafter"/>
</dbReference>
<gene>
    <name evidence="12" type="ORF">SAMN02910451_00447</name>
</gene>
<evidence type="ECO:0000259" key="10">
    <source>
        <dbReference type="PROSITE" id="PS51160"/>
    </source>
</evidence>
<evidence type="ECO:0000313" key="13">
    <source>
        <dbReference type="Proteomes" id="UP000183047"/>
    </source>
</evidence>
<dbReference type="GO" id="GO:0008270">
    <property type="term" value="F:zinc ion binding"/>
    <property type="evidence" value="ECO:0007669"/>
    <property type="project" value="UniProtKB-KW"/>
</dbReference>
<evidence type="ECO:0000256" key="3">
    <source>
        <dbReference type="ARBA" id="ARBA00022598"/>
    </source>
</evidence>
<dbReference type="EMBL" id="FMUR01000004">
    <property type="protein sequence ID" value="SCX83227.1"/>
    <property type="molecule type" value="Genomic_DNA"/>
</dbReference>
<dbReference type="PIRSF" id="PIRSF006256">
    <property type="entry name" value="CMPcnvr_hdrg_mat"/>
    <property type="match status" value="1"/>
</dbReference>
<sequence>MILLIKVKGAVQGVGYRPFIAKKATEYGLKGYVKNIGAAVEILVEGDKEKLDAFSDLLKKEYPAGAFILDVEISEKNEETVDLKDFSIVESSDIDLSSELPVFLPDIGICDDCLNEMLDPGDKRYGYPLISCAVCGPRISIADALPYDRDNTAMKPFKMCPSCKADYVNGRRRHAQTVSCFDCGPQLILKYEENGEMISIDKKDSVNKAIGLLQKGKILGIKGVSGYQLICLPQSAAAARLREIKGRESKPFAIMFADSQTAREYCRLSSFEEKILNYSARPIVLLDKIKDFPKEVCGDSDYIGAFLPSAGIHRLLCDALGPLIVTSANRSGEPIVTEDDDFTGKFFDRNKFKNCEDEKINTEVHENHCVDGVLWHERRINMAQDDSVVFACRAFNESSNESIDISSFENDKALFIRKSRGYVPLPLILKGVSGCEKSVLSLGGDLKSTFSFGKKDRIIISQYIGDLEEVGCFDNFKDYIERYMKLYHIKPEMIVCDMHPKYHSAKYAEKLAKNMNIPIYKIQHHHAHALSVMAEYSLKSCIGVSLDGTGYGTDGKIWGGEFLLCNNTEFTRAGHLSYVKLCGGDKASVNSELVKECYEYASDEESAESTGINPLIKAALSNNINTFETSSTGRLFDCICALLEIKKENSYEGECAILLEKAARRGENLNKPVFSFKIDESEGMIVADQIQLFNDVKDAYESGRYEKEAVAYAFHSALSEAIARICHIIRDKNSENNVCLSGGVFANRILLEKTVSALKEDGFLVYINEFVPAGDAGISLGQAYYGLLSQKEV</sequence>
<dbReference type="RefSeq" id="WP_074461245.1">
    <property type="nucleotide sequence ID" value="NZ_FMUR01000004.1"/>
</dbReference>
<dbReference type="PANTHER" id="PTHR42959:SF1">
    <property type="entry name" value="CARBAMOYLTRANSFERASE HYPF"/>
    <property type="match status" value="1"/>
</dbReference>
<dbReference type="UniPathway" id="UPA00335"/>